<dbReference type="PANTHER" id="PTHR24201">
    <property type="entry name" value="ANK_REP_REGION DOMAIN-CONTAINING PROTEIN"/>
    <property type="match status" value="1"/>
</dbReference>
<dbReference type="InterPro" id="IPR002110">
    <property type="entry name" value="Ankyrin_rpt"/>
</dbReference>
<dbReference type="SUPFAM" id="SSF48403">
    <property type="entry name" value="Ankyrin repeat"/>
    <property type="match status" value="1"/>
</dbReference>
<dbReference type="EMBL" id="KK583247">
    <property type="protein sequence ID" value="KDO24013.1"/>
    <property type="molecule type" value="Genomic_DNA"/>
</dbReference>
<reference evidence="4 5" key="1">
    <citation type="journal article" date="2013" name="PLoS Genet.">
        <title>Distinctive expansion of potential virulence genes in the genome of the oomycete fish pathogen Saprolegnia parasitica.</title>
        <authorList>
            <person name="Jiang R.H."/>
            <person name="de Bruijn I."/>
            <person name="Haas B.J."/>
            <person name="Belmonte R."/>
            <person name="Lobach L."/>
            <person name="Christie J."/>
            <person name="van den Ackerveken G."/>
            <person name="Bottin A."/>
            <person name="Bulone V."/>
            <person name="Diaz-Moreno S.M."/>
            <person name="Dumas B."/>
            <person name="Fan L."/>
            <person name="Gaulin E."/>
            <person name="Govers F."/>
            <person name="Grenville-Briggs L.J."/>
            <person name="Horner N.R."/>
            <person name="Levin J.Z."/>
            <person name="Mammella M."/>
            <person name="Meijer H.J."/>
            <person name="Morris P."/>
            <person name="Nusbaum C."/>
            <person name="Oome S."/>
            <person name="Phillips A.J."/>
            <person name="van Rooyen D."/>
            <person name="Rzeszutek E."/>
            <person name="Saraiva M."/>
            <person name="Secombes C.J."/>
            <person name="Seidl M.F."/>
            <person name="Snel B."/>
            <person name="Stassen J.H."/>
            <person name="Sykes S."/>
            <person name="Tripathy S."/>
            <person name="van den Berg H."/>
            <person name="Vega-Arreguin J.C."/>
            <person name="Wawra S."/>
            <person name="Young S.K."/>
            <person name="Zeng Q."/>
            <person name="Dieguez-Uribeondo J."/>
            <person name="Russ C."/>
            <person name="Tyler B.M."/>
            <person name="van West P."/>
        </authorList>
    </citation>
    <scope>NUCLEOTIDE SEQUENCE [LARGE SCALE GENOMIC DNA]</scope>
    <source>
        <strain evidence="4 5">CBS 223.65</strain>
    </source>
</reference>
<feature type="repeat" description="ANK" evidence="3">
    <location>
        <begin position="235"/>
        <end position="268"/>
    </location>
</feature>
<dbReference type="VEuPathDB" id="FungiDB:SPRG_10709"/>
<dbReference type="KEGG" id="spar:SPRG_10709"/>
<dbReference type="SMART" id="SM00248">
    <property type="entry name" value="ANK"/>
    <property type="match status" value="4"/>
</dbReference>
<dbReference type="RefSeq" id="XP_012205332.1">
    <property type="nucleotide sequence ID" value="XM_012349942.1"/>
</dbReference>
<evidence type="ECO:0000313" key="4">
    <source>
        <dbReference type="EMBL" id="KDO24013.1"/>
    </source>
</evidence>
<proteinExistence type="predicted"/>
<accession>A0A067C0F1</accession>
<dbReference type="Gene3D" id="1.25.40.20">
    <property type="entry name" value="Ankyrin repeat-containing domain"/>
    <property type="match status" value="2"/>
</dbReference>
<feature type="repeat" description="ANK" evidence="3">
    <location>
        <begin position="135"/>
        <end position="167"/>
    </location>
</feature>
<dbReference type="STRING" id="695850.A0A067C0F1"/>
<keyword evidence="1" id="KW-0677">Repeat</keyword>
<dbReference type="Proteomes" id="UP000030745">
    <property type="component" value="Unassembled WGS sequence"/>
</dbReference>
<evidence type="ECO:0000256" key="2">
    <source>
        <dbReference type="ARBA" id="ARBA00023043"/>
    </source>
</evidence>
<gene>
    <name evidence="4" type="ORF">SPRG_10709</name>
</gene>
<dbReference type="AlphaFoldDB" id="A0A067C0F1"/>
<dbReference type="GeneID" id="24132806"/>
<sequence>MSDKDDDDDDDELVPKPVADAVSIKSHRIVLGQAWEDGPRLDEAHLTFVRLDFARRKEYVLELRDRMRLKSRPGVDFFPKRPRTLKTLAAKYARSNLHFLPFVKVSLTDAVWDADLVNVSRLLFRRVPPDSRDKDGRLAMSIAIQLKQGAIAKFLLDKRANVNLQDEGTLFTPLHMTLVMGNKSIARRFIEDGARVDVADGDGMQPLHWATLRGFLEVMAMLLEHGADVNAQDNLGMTPLHIACFKGYVDLVDYLLHTAHADLNIQDAQGFSPALYARIEDNGEVLDRIEEFHDELRKREAKRARRARRRAERLASRELAESSPNSLI</sequence>
<dbReference type="PROSITE" id="PS50088">
    <property type="entry name" value="ANK_REPEAT"/>
    <property type="match status" value="4"/>
</dbReference>
<dbReference type="PROSITE" id="PS50297">
    <property type="entry name" value="ANK_REP_REGION"/>
    <property type="match status" value="3"/>
</dbReference>
<name>A0A067C0F1_SAPPC</name>
<evidence type="ECO:0000313" key="5">
    <source>
        <dbReference type="Proteomes" id="UP000030745"/>
    </source>
</evidence>
<dbReference type="OrthoDB" id="43922at2759"/>
<dbReference type="Pfam" id="PF12796">
    <property type="entry name" value="Ank_2"/>
    <property type="match status" value="1"/>
</dbReference>
<protein>
    <submittedName>
        <fullName evidence="4">Uncharacterized protein</fullName>
    </submittedName>
</protein>
<feature type="repeat" description="ANK" evidence="3">
    <location>
        <begin position="169"/>
        <end position="201"/>
    </location>
</feature>
<keyword evidence="5" id="KW-1185">Reference proteome</keyword>
<evidence type="ECO:0000256" key="1">
    <source>
        <dbReference type="ARBA" id="ARBA00022737"/>
    </source>
</evidence>
<organism evidence="4 5">
    <name type="scientific">Saprolegnia parasitica (strain CBS 223.65)</name>
    <dbReference type="NCBI Taxonomy" id="695850"/>
    <lineage>
        <taxon>Eukaryota</taxon>
        <taxon>Sar</taxon>
        <taxon>Stramenopiles</taxon>
        <taxon>Oomycota</taxon>
        <taxon>Saprolegniomycetes</taxon>
        <taxon>Saprolegniales</taxon>
        <taxon>Saprolegniaceae</taxon>
        <taxon>Saprolegnia</taxon>
    </lineage>
</organism>
<feature type="repeat" description="ANK" evidence="3">
    <location>
        <begin position="202"/>
        <end position="234"/>
    </location>
</feature>
<dbReference type="InterPro" id="IPR050776">
    <property type="entry name" value="Ank_Repeat/CDKN_Inhibitor"/>
</dbReference>
<keyword evidence="2 3" id="KW-0040">ANK repeat</keyword>
<dbReference type="InterPro" id="IPR036770">
    <property type="entry name" value="Ankyrin_rpt-contain_sf"/>
</dbReference>
<dbReference type="OMA" id="DAVWDAD"/>
<evidence type="ECO:0000256" key="3">
    <source>
        <dbReference type="PROSITE-ProRule" id="PRU00023"/>
    </source>
</evidence>